<protein>
    <submittedName>
        <fullName evidence="1">Uncharacterized protein</fullName>
    </submittedName>
</protein>
<gene>
    <name evidence="1" type="ORF">M9H77_06578</name>
</gene>
<name>A0ACC0BSX1_CATRO</name>
<dbReference type="Proteomes" id="UP001060085">
    <property type="component" value="Linkage Group LG02"/>
</dbReference>
<organism evidence="1 2">
    <name type="scientific">Catharanthus roseus</name>
    <name type="common">Madagascar periwinkle</name>
    <name type="synonym">Vinca rosea</name>
    <dbReference type="NCBI Taxonomy" id="4058"/>
    <lineage>
        <taxon>Eukaryota</taxon>
        <taxon>Viridiplantae</taxon>
        <taxon>Streptophyta</taxon>
        <taxon>Embryophyta</taxon>
        <taxon>Tracheophyta</taxon>
        <taxon>Spermatophyta</taxon>
        <taxon>Magnoliopsida</taxon>
        <taxon>eudicotyledons</taxon>
        <taxon>Gunneridae</taxon>
        <taxon>Pentapetalae</taxon>
        <taxon>asterids</taxon>
        <taxon>lamiids</taxon>
        <taxon>Gentianales</taxon>
        <taxon>Apocynaceae</taxon>
        <taxon>Rauvolfioideae</taxon>
        <taxon>Vinceae</taxon>
        <taxon>Catharanthinae</taxon>
        <taxon>Catharanthus</taxon>
    </lineage>
</organism>
<accession>A0ACC0BSX1</accession>
<reference evidence="2" key="1">
    <citation type="journal article" date="2023" name="Nat. Plants">
        <title>Single-cell RNA sequencing provides a high-resolution roadmap for understanding the multicellular compartmentation of specialized metabolism.</title>
        <authorList>
            <person name="Sun S."/>
            <person name="Shen X."/>
            <person name="Li Y."/>
            <person name="Li Y."/>
            <person name="Wang S."/>
            <person name="Li R."/>
            <person name="Zhang H."/>
            <person name="Shen G."/>
            <person name="Guo B."/>
            <person name="Wei J."/>
            <person name="Xu J."/>
            <person name="St-Pierre B."/>
            <person name="Chen S."/>
            <person name="Sun C."/>
        </authorList>
    </citation>
    <scope>NUCLEOTIDE SEQUENCE [LARGE SCALE GENOMIC DNA]</scope>
</reference>
<dbReference type="EMBL" id="CM044702">
    <property type="protein sequence ID" value="KAI5675628.1"/>
    <property type="molecule type" value="Genomic_DNA"/>
</dbReference>
<sequence>MKDIVFLLLTEEKGSRALHMQDSLPSTQTNQQTPAQQDPLTLVQQDPPHKHRYQLVLTLHQSSRSATHILAILHERFISPYHRWSEVLSDVRDMWWRVFHVKVGDQMRDFLNVLGADDKQTDLMEWFSKSRHLEELHKHQSGDKKGQYVDFLSEEFWMSFGYAKEEATAMSILLPDDLQLMATVSGGLDLDQLYGAGSEAAHLRVERSRAAARLPPCFEAVVFSAYTTFNEHMRRFAKQSHLPYILMPPMMDIVRAAMAAPFHLHHHRWQQLRGLQMRRGYLPLLPLPHLLMPQAPTPLILPPLSGPLVMLEITMMIDSYTF</sequence>
<comment type="caution">
    <text evidence="1">The sequence shown here is derived from an EMBL/GenBank/DDBJ whole genome shotgun (WGS) entry which is preliminary data.</text>
</comment>
<proteinExistence type="predicted"/>
<evidence type="ECO:0000313" key="2">
    <source>
        <dbReference type="Proteomes" id="UP001060085"/>
    </source>
</evidence>
<keyword evidence="2" id="KW-1185">Reference proteome</keyword>
<evidence type="ECO:0000313" key="1">
    <source>
        <dbReference type="EMBL" id="KAI5675628.1"/>
    </source>
</evidence>